<evidence type="ECO:0000313" key="4">
    <source>
        <dbReference type="EMBL" id="KEZ87614.1"/>
    </source>
</evidence>
<accession>A0A084JF80</accession>
<dbReference type="Pfam" id="PF00534">
    <property type="entry name" value="Glycos_transf_1"/>
    <property type="match status" value="1"/>
</dbReference>
<dbReference type="AlphaFoldDB" id="A0A084JF80"/>
<organism evidence="4 5">
    <name type="scientific">Clostridium sulfidigenes</name>
    <dbReference type="NCBI Taxonomy" id="318464"/>
    <lineage>
        <taxon>Bacteria</taxon>
        <taxon>Bacillati</taxon>
        <taxon>Bacillota</taxon>
        <taxon>Clostridia</taxon>
        <taxon>Eubacteriales</taxon>
        <taxon>Clostridiaceae</taxon>
        <taxon>Clostridium</taxon>
    </lineage>
</organism>
<dbReference type="GO" id="GO:0016757">
    <property type="term" value="F:glycosyltransferase activity"/>
    <property type="evidence" value="ECO:0007669"/>
    <property type="project" value="InterPro"/>
</dbReference>
<dbReference type="STRING" id="318464.IO99_04930"/>
<dbReference type="Proteomes" id="UP000028542">
    <property type="component" value="Unassembled WGS sequence"/>
</dbReference>
<evidence type="ECO:0000313" key="5">
    <source>
        <dbReference type="Proteomes" id="UP000028542"/>
    </source>
</evidence>
<dbReference type="PANTHER" id="PTHR46401">
    <property type="entry name" value="GLYCOSYLTRANSFERASE WBBK-RELATED"/>
    <property type="match status" value="1"/>
</dbReference>
<comment type="caution">
    <text evidence="4">The sequence shown here is derived from an EMBL/GenBank/DDBJ whole genome shotgun (WGS) entry which is preliminary data.</text>
</comment>
<reference evidence="4 5" key="1">
    <citation type="submission" date="2014-07" db="EMBL/GenBank/DDBJ databases">
        <title>Draft genome of Clostridium sulfidigenes 113A isolated from sediments associated with methane hydrate from Krishna Godavari basin.</title>
        <authorList>
            <person name="Honkalas V.S."/>
            <person name="Dabir A.P."/>
            <person name="Arora P."/>
            <person name="Dhakephalkar P.K."/>
        </authorList>
    </citation>
    <scope>NUCLEOTIDE SEQUENCE [LARGE SCALE GENOMIC DNA]</scope>
    <source>
        <strain evidence="4 5">113A</strain>
    </source>
</reference>
<gene>
    <name evidence="4" type="ORF">IO99_04930</name>
</gene>
<proteinExistence type="predicted"/>
<name>A0A084JF80_9CLOT</name>
<dbReference type="SUPFAM" id="SSF53756">
    <property type="entry name" value="UDP-Glycosyltransferase/glycogen phosphorylase"/>
    <property type="match status" value="1"/>
</dbReference>
<dbReference type="EMBL" id="JPMD01000010">
    <property type="protein sequence ID" value="KEZ87614.1"/>
    <property type="molecule type" value="Genomic_DNA"/>
</dbReference>
<keyword evidence="5" id="KW-1185">Reference proteome</keyword>
<dbReference type="CDD" id="cd03809">
    <property type="entry name" value="GT4_MtfB-like"/>
    <property type="match status" value="1"/>
</dbReference>
<dbReference type="RefSeq" id="WP_035130882.1">
    <property type="nucleotide sequence ID" value="NZ_JPMD01000010.1"/>
</dbReference>
<sequence length="375" mass="43609">MNIGIDLLWVKPGKSGGIESYIRNLIDGFLIYGKDDYKYILFVSKDNASTFEKYTKNKAFKLEVCNVFSENVGRRILWENFNLNRRCINLNINILFIPVYSKPLLNHRKIKYITTIHDIQAMHYPQYFSTMKVLWLKFAWKRCCKTSHKIIAISNFVKQDIIDTFKIQEKKIQVIYNPIVKNNTNGNFKDIEETFKINKKNYYYTVAQLLPHKNLETLLYVIKEIKEKEINVPNTLVISGVGGKDEGRLRLIIEELNLSNNIIITGFVTNEERDLLYKNAAVFLFPSIFEGFGMPPIEAMQLGVPVLTTKCSSIPEVTEGKANYVEDPFAVAQWVKKIIEIVKEGDSTNYSFQNYYLENVTKKYLQCFHEVSSYD</sequence>
<evidence type="ECO:0000256" key="1">
    <source>
        <dbReference type="ARBA" id="ARBA00022679"/>
    </source>
</evidence>
<dbReference type="Pfam" id="PF13439">
    <property type="entry name" value="Glyco_transf_4"/>
    <property type="match status" value="1"/>
</dbReference>
<evidence type="ECO:0000259" key="3">
    <source>
        <dbReference type="Pfam" id="PF13439"/>
    </source>
</evidence>
<feature type="domain" description="Glycosyltransferase subfamily 4-like N-terminal" evidence="3">
    <location>
        <begin position="16"/>
        <end position="179"/>
    </location>
</feature>
<dbReference type="Gene3D" id="3.40.50.2000">
    <property type="entry name" value="Glycogen Phosphorylase B"/>
    <property type="match status" value="2"/>
</dbReference>
<protein>
    <submittedName>
        <fullName evidence="4">Uncharacterized protein</fullName>
    </submittedName>
</protein>
<dbReference type="eggNOG" id="COG0438">
    <property type="taxonomic scope" value="Bacteria"/>
</dbReference>
<dbReference type="PANTHER" id="PTHR46401:SF2">
    <property type="entry name" value="GLYCOSYLTRANSFERASE WBBK-RELATED"/>
    <property type="match status" value="1"/>
</dbReference>
<feature type="domain" description="Glycosyl transferase family 1" evidence="2">
    <location>
        <begin position="191"/>
        <end position="347"/>
    </location>
</feature>
<evidence type="ECO:0000259" key="2">
    <source>
        <dbReference type="Pfam" id="PF00534"/>
    </source>
</evidence>
<keyword evidence="1" id="KW-0808">Transferase</keyword>
<dbReference type="InterPro" id="IPR001296">
    <property type="entry name" value="Glyco_trans_1"/>
</dbReference>
<dbReference type="InterPro" id="IPR028098">
    <property type="entry name" value="Glyco_trans_4-like_N"/>
</dbReference>